<feature type="transmembrane region" description="Helical" evidence="7">
    <location>
        <begin position="12"/>
        <end position="31"/>
    </location>
</feature>
<keyword evidence="4" id="KW-0732">Signal</keyword>
<keyword evidence="5" id="KW-0574">Periplasm</keyword>
<accession>A0A7C4RN19</accession>
<dbReference type="InterPro" id="IPR031811">
    <property type="entry name" value="ALGX/ALGJ_SGNH-like"/>
</dbReference>
<evidence type="ECO:0000313" key="9">
    <source>
        <dbReference type="EMBL" id="HGU32435.1"/>
    </source>
</evidence>
<evidence type="ECO:0000256" key="3">
    <source>
        <dbReference type="ARBA" id="ARBA00022679"/>
    </source>
</evidence>
<dbReference type="EMBL" id="DSUH01000141">
    <property type="protein sequence ID" value="HGU32435.1"/>
    <property type="molecule type" value="Genomic_DNA"/>
</dbReference>
<feature type="domain" description="AlgX/AlgJ SGNH hydrolase-like" evidence="8">
    <location>
        <begin position="104"/>
        <end position="282"/>
    </location>
</feature>
<comment type="subcellular location">
    <subcellularLocation>
        <location evidence="1">Periplasm</location>
    </subcellularLocation>
</comment>
<evidence type="ECO:0000259" key="8">
    <source>
        <dbReference type="Pfam" id="PF16822"/>
    </source>
</evidence>
<dbReference type="GO" id="GO:0016740">
    <property type="term" value="F:transferase activity"/>
    <property type="evidence" value="ECO:0007669"/>
    <property type="project" value="UniProtKB-KW"/>
</dbReference>
<dbReference type="UniPathway" id="UPA00286"/>
<evidence type="ECO:0000256" key="6">
    <source>
        <dbReference type="ARBA" id="ARBA00022841"/>
    </source>
</evidence>
<sequence>MNGNTNNYSGCGTAACVRIGLICCFLFLLFLPPLATIWMPKQDFSKVENRKLASFPNFQQTSAGFFVKLFEQYVSDHLVFRKTLSYFYNRIVIVIFNKSPLPGIVLGQKGWLFRGSEGSMEDILGKKTLSEESLKTWARKLQGRKNFLERQGVRYLFFIAPEKESIYPEYLPESFQKRMTNRKRIDQLIAFLKKNTDIPIVDLRPTLLREKAHQQLYYRTDFHWNYIAGWIAYQEIFIMLQSWFPEIRRLDEHSVDIFESRFDQGDLAVQLGLTDIFNETERVIRVSESCVTEVKNLRNRFNNSSFLKICPKSSRRAVVFRDSYFCFIEPFMSECFHTSIYIWKPWPNMDSYDHEWMKEILQEFKPDLVIEEHAERFLDAKSIVSNEEEFEYAKTVVLLDPLHGFDQIVAYKEVELKEYPDGLHITAGNDPGVVLQLEAVRRQDALLQLVIDSPAETMLQLFFKYRPLDGYSEVNSMRFKMHPGTNELTIPLKHQWVGNPLRVDPGTVAGVYVLKKLELRLLPSIGG</sequence>
<evidence type="ECO:0000256" key="7">
    <source>
        <dbReference type="SAM" id="Phobius"/>
    </source>
</evidence>
<proteinExistence type="predicted"/>
<organism evidence="9">
    <name type="scientific">Desulfatirhabdium butyrativorans</name>
    <dbReference type="NCBI Taxonomy" id="340467"/>
    <lineage>
        <taxon>Bacteria</taxon>
        <taxon>Pseudomonadati</taxon>
        <taxon>Thermodesulfobacteriota</taxon>
        <taxon>Desulfobacteria</taxon>
        <taxon>Desulfobacterales</taxon>
        <taxon>Desulfatirhabdiaceae</taxon>
        <taxon>Desulfatirhabdium</taxon>
    </lineage>
</organism>
<comment type="caution">
    <text evidence="9">The sequence shown here is derived from an EMBL/GenBank/DDBJ whole genome shotgun (WGS) entry which is preliminary data.</text>
</comment>
<protein>
    <recommendedName>
        <fullName evidence="8">AlgX/AlgJ SGNH hydrolase-like domain-containing protein</fullName>
    </recommendedName>
</protein>
<keyword evidence="6" id="KW-0016">Alginate biosynthesis</keyword>
<name>A0A7C4RN19_9BACT</name>
<evidence type="ECO:0000256" key="1">
    <source>
        <dbReference type="ARBA" id="ARBA00004418"/>
    </source>
</evidence>
<keyword evidence="7" id="KW-1133">Transmembrane helix</keyword>
<dbReference type="GO" id="GO:0042597">
    <property type="term" value="C:periplasmic space"/>
    <property type="evidence" value="ECO:0007669"/>
    <property type="project" value="UniProtKB-SubCell"/>
</dbReference>
<gene>
    <name evidence="9" type="ORF">ENS29_06220</name>
</gene>
<keyword evidence="3" id="KW-0808">Transferase</keyword>
<evidence type="ECO:0000256" key="2">
    <source>
        <dbReference type="ARBA" id="ARBA00005182"/>
    </source>
</evidence>
<dbReference type="Pfam" id="PF16822">
    <property type="entry name" value="ALGX"/>
    <property type="match status" value="1"/>
</dbReference>
<dbReference type="AlphaFoldDB" id="A0A7C4RN19"/>
<comment type="pathway">
    <text evidence="2">Glycan biosynthesis; alginate biosynthesis.</text>
</comment>
<dbReference type="GO" id="GO:0042121">
    <property type="term" value="P:alginic acid biosynthetic process"/>
    <property type="evidence" value="ECO:0007669"/>
    <property type="project" value="UniProtKB-UniPathway"/>
</dbReference>
<evidence type="ECO:0000256" key="4">
    <source>
        <dbReference type="ARBA" id="ARBA00022729"/>
    </source>
</evidence>
<keyword evidence="7" id="KW-0472">Membrane</keyword>
<keyword evidence="7" id="KW-0812">Transmembrane</keyword>
<evidence type="ECO:0000256" key="5">
    <source>
        <dbReference type="ARBA" id="ARBA00022764"/>
    </source>
</evidence>
<reference evidence="9" key="1">
    <citation type="journal article" date="2020" name="mSystems">
        <title>Genome- and Community-Level Interaction Insights into Carbon Utilization and Element Cycling Functions of Hydrothermarchaeota in Hydrothermal Sediment.</title>
        <authorList>
            <person name="Zhou Z."/>
            <person name="Liu Y."/>
            <person name="Xu W."/>
            <person name="Pan J."/>
            <person name="Luo Z.H."/>
            <person name="Li M."/>
        </authorList>
    </citation>
    <scope>NUCLEOTIDE SEQUENCE [LARGE SCALE GENOMIC DNA]</scope>
    <source>
        <strain evidence="9">SpSt-477</strain>
    </source>
</reference>